<comment type="caution">
    <text evidence="2">The sequence shown here is derived from an EMBL/GenBank/DDBJ whole genome shotgun (WGS) entry which is preliminary data.</text>
</comment>
<feature type="domain" description="Exostosin GT47" evidence="1">
    <location>
        <begin position="19"/>
        <end position="251"/>
    </location>
</feature>
<evidence type="ECO:0000313" key="3">
    <source>
        <dbReference type="Proteomes" id="UP000318010"/>
    </source>
</evidence>
<dbReference type="Pfam" id="PF03016">
    <property type="entry name" value="Exostosin_GT47"/>
    <property type="match status" value="1"/>
</dbReference>
<keyword evidence="3" id="KW-1185">Reference proteome</keyword>
<reference evidence="2 3" key="1">
    <citation type="submission" date="2019-07" db="EMBL/GenBank/DDBJ databases">
        <authorList>
            <person name="Kim J."/>
        </authorList>
    </citation>
    <scope>NUCLEOTIDE SEQUENCE [LARGE SCALE GENOMIC DNA]</scope>
    <source>
        <strain evidence="2 3">MJ1a</strain>
    </source>
</reference>
<sequence>MMISQQTDSAWINVFITSAYTDDEPISSIFKYAALDKLKKYKVVKNADIADIILFVENSRHVADRFYKKLKQHHLVKKYPQKVFMYNPHDKPWLVLPGLYASMPKRFFDKNFIAASPYIENINPYIKHELCIAPKYLFTFVGSPNSPPRRKILRLQHPRGILQASLKNMFGDKDHRRDKIDYAELIGQSKFVLCPRGAGTSSFRIFETMQAGRVPVIISDDWVAPQGPVWKDFALFVAERDVFNIPLILEKAEHEWEERAALSRQAWENFFAPEIIFTYLLESIFRLPKTQSEITFSLKARHVIPYARYVFRVVFIQPLKALIAY</sequence>
<dbReference type="InterPro" id="IPR004263">
    <property type="entry name" value="Exostosin"/>
</dbReference>
<dbReference type="EMBL" id="VOEI01000002">
    <property type="protein sequence ID" value="TWR26996.1"/>
    <property type="molecule type" value="Genomic_DNA"/>
</dbReference>
<dbReference type="Proteomes" id="UP000318010">
    <property type="component" value="Unassembled WGS sequence"/>
</dbReference>
<protein>
    <submittedName>
        <fullName evidence="2">Exostosin family protein</fullName>
    </submittedName>
</protein>
<dbReference type="OrthoDB" id="1416011at2"/>
<evidence type="ECO:0000259" key="1">
    <source>
        <dbReference type="Pfam" id="PF03016"/>
    </source>
</evidence>
<dbReference type="AlphaFoldDB" id="A0A563U6L2"/>
<evidence type="ECO:0000313" key="2">
    <source>
        <dbReference type="EMBL" id="TWR26996.1"/>
    </source>
</evidence>
<dbReference type="GO" id="GO:0016757">
    <property type="term" value="F:glycosyltransferase activity"/>
    <property type="evidence" value="ECO:0007669"/>
    <property type="project" value="InterPro"/>
</dbReference>
<dbReference type="PANTHER" id="PTHR11062">
    <property type="entry name" value="EXOSTOSIN HEPARAN SULFATE GLYCOSYLTRANSFERASE -RELATED"/>
    <property type="match status" value="1"/>
</dbReference>
<name>A0A563U6L2_9SPHI</name>
<accession>A0A563U6L2</accession>
<organism evidence="2 3">
    <name type="scientific">Mucilaginibacter achroorhodeus</name>
    <dbReference type="NCBI Taxonomy" id="2599294"/>
    <lineage>
        <taxon>Bacteria</taxon>
        <taxon>Pseudomonadati</taxon>
        <taxon>Bacteroidota</taxon>
        <taxon>Sphingobacteriia</taxon>
        <taxon>Sphingobacteriales</taxon>
        <taxon>Sphingobacteriaceae</taxon>
        <taxon>Mucilaginibacter</taxon>
    </lineage>
</organism>
<gene>
    <name evidence="2" type="ORF">FPZ42_08150</name>
</gene>
<dbReference type="InterPro" id="IPR040911">
    <property type="entry name" value="Exostosin_GT47"/>
</dbReference>
<dbReference type="RefSeq" id="WP_146270187.1">
    <property type="nucleotide sequence ID" value="NZ_VOEI01000002.1"/>
</dbReference>
<proteinExistence type="predicted"/>